<dbReference type="Pfam" id="PF08242">
    <property type="entry name" value="Methyltransf_12"/>
    <property type="match status" value="1"/>
</dbReference>
<name>A0A8H3J0T4_9LECA</name>
<accession>A0A8H3J0T4</accession>
<gene>
    <name evidence="2" type="ORF">HETSPECPRED_001120</name>
</gene>
<sequence length="273" mass="30665">MPSSQPCLADTYALSRDYTATSRLNYQYYLWKETLGYDLHPSISLADTGSARAIADVGCGTAIWLRSIAQALPNDIFDGLDISLAQCPPVQWLPPNVSLRAWDLFSEPPQELRCRYDVVHARLLFVVVQNEDPRPVINNLKLLLKPGGYLQWDELNVPGSSILRTSHDVQVPEMESRLASLKQIGGWVKRLGSYMVECGFSEEGCWEYGEKKELAQAFFDNHLAKDVEMIVTRTQPVADRDAQLNAIKDLYDESRKGAVLCTPKVVCVARKMV</sequence>
<dbReference type="InterPro" id="IPR029063">
    <property type="entry name" value="SAM-dependent_MTases_sf"/>
</dbReference>
<evidence type="ECO:0000313" key="3">
    <source>
        <dbReference type="Proteomes" id="UP000664521"/>
    </source>
</evidence>
<dbReference type="Proteomes" id="UP000664521">
    <property type="component" value="Unassembled WGS sequence"/>
</dbReference>
<keyword evidence="3" id="KW-1185">Reference proteome</keyword>
<dbReference type="EMBL" id="CAJPDS010000115">
    <property type="protein sequence ID" value="CAF9938578.1"/>
    <property type="molecule type" value="Genomic_DNA"/>
</dbReference>
<reference evidence="2" key="1">
    <citation type="submission" date="2021-03" db="EMBL/GenBank/DDBJ databases">
        <authorList>
            <person name="Tagirdzhanova G."/>
        </authorList>
    </citation>
    <scope>NUCLEOTIDE SEQUENCE</scope>
</reference>
<dbReference type="SUPFAM" id="SSF53335">
    <property type="entry name" value="S-adenosyl-L-methionine-dependent methyltransferases"/>
    <property type="match status" value="1"/>
</dbReference>
<protein>
    <recommendedName>
        <fullName evidence="1">Methyltransferase type 12 domain-containing protein</fullName>
    </recommendedName>
</protein>
<evidence type="ECO:0000259" key="1">
    <source>
        <dbReference type="Pfam" id="PF08242"/>
    </source>
</evidence>
<comment type="caution">
    <text evidence="2">The sequence shown here is derived from an EMBL/GenBank/DDBJ whole genome shotgun (WGS) entry which is preliminary data.</text>
</comment>
<dbReference type="CDD" id="cd02440">
    <property type="entry name" value="AdoMet_MTases"/>
    <property type="match status" value="1"/>
</dbReference>
<dbReference type="InterPro" id="IPR013217">
    <property type="entry name" value="Methyltransf_12"/>
</dbReference>
<evidence type="ECO:0000313" key="2">
    <source>
        <dbReference type="EMBL" id="CAF9938578.1"/>
    </source>
</evidence>
<dbReference type="Gene3D" id="3.40.50.150">
    <property type="entry name" value="Vaccinia Virus protein VP39"/>
    <property type="match status" value="1"/>
</dbReference>
<dbReference type="AlphaFoldDB" id="A0A8H3J0T4"/>
<dbReference type="OrthoDB" id="417697at2759"/>
<feature type="domain" description="Methyltransferase type 12" evidence="1">
    <location>
        <begin position="56"/>
        <end position="150"/>
    </location>
</feature>
<proteinExistence type="predicted"/>
<organism evidence="2 3">
    <name type="scientific">Heterodermia speciosa</name>
    <dbReference type="NCBI Taxonomy" id="116794"/>
    <lineage>
        <taxon>Eukaryota</taxon>
        <taxon>Fungi</taxon>
        <taxon>Dikarya</taxon>
        <taxon>Ascomycota</taxon>
        <taxon>Pezizomycotina</taxon>
        <taxon>Lecanoromycetes</taxon>
        <taxon>OSLEUM clade</taxon>
        <taxon>Lecanoromycetidae</taxon>
        <taxon>Caliciales</taxon>
        <taxon>Physciaceae</taxon>
        <taxon>Heterodermia</taxon>
    </lineage>
</organism>